<dbReference type="InterPro" id="IPR053151">
    <property type="entry name" value="RNase_H-like"/>
</dbReference>
<evidence type="ECO:0000313" key="3">
    <source>
        <dbReference type="Proteomes" id="UP001341840"/>
    </source>
</evidence>
<organism evidence="2 3">
    <name type="scientific">Stylosanthes scabra</name>
    <dbReference type="NCBI Taxonomy" id="79078"/>
    <lineage>
        <taxon>Eukaryota</taxon>
        <taxon>Viridiplantae</taxon>
        <taxon>Streptophyta</taxon>
        <taxon>Embryophyta</taxon>
        <taxon>Tracheophyta</taxon>
        <taxon>Spermatophyta</taxon>
        <taxon>Magnoliopsida</taxon>
        <taxon>eudicotyledons</taxon>
        <taxon>Gunneridae</taxon>
        <taxon>Pentapetalae</taxon>
        <taxon>rosids</taxon>
        <taxon>fabids</taxon>
        <taxon>Fabales</taxon>
        <taxon>Fabaceae</taxon>
        <taxon>Papilionoideae</taxon>
        <taxon>50 kb inversion clade</taxon>
        <taxon>dalbergioids sensu lato</taxon>
        <taxon>Dalbergieae</taxon>
        <taxon>Pterocarpus clade</taxon>
        <taxon>Stylosanthes</taxon>
    </lineage>
</organism>
<protein>
    <recommendedName>
        <fullName evidence="1">RNase H type-1 domain-containing protein</fullName>
    </recommendedName>
</protein>
<dbReference type="EMBL" id="JASCZI010211680">
    <property type="protein sequence ID" value="MED6195833.1"/>
    <property type="molecule type" value="Genomic_DNA"/>
</dbReference>
<sequence>MLRGGFGKAFALMNLPSVLHFGEFGVIGTTSFSTRMMLGPLFRVWIKGCLGTIHSTSGLRAELFGIWMGLILAWDCGCRDVVCEMDSLEAFLVALSQANLCHAADADLISKIHEVPHLNWNAQVILIQRNANTAVDFLAKHAVERNIEHMELLQPLDNMQTRLSCNSSSFSVRS</sequence>
<feature type="domain" description="RNase H type-1" evidence="1">
    <location>
        <begin position="54"/>
        <end position="142"/>
    </location>
</feature>
<dbReference type="Proteomes" id="UP001341840">
    <property type="component" value="Unassembled WGS sequence"/>
</dbReference>
<comment type="caution">
    <text evidence="2">The sequence shown here is derived from an EMBL/GenBank/DDBJ whole genome shotgun (WGS) entry which is preliminary data.</text>
</comment>
<reference evidence="2 3" key="1">
    <citation type="journal article" date="2023" name="Plants (Basel)">
        <title>Bridging the Gap: Combining Genomics and Transcriptomics Approaches to Understand Stylosanthes scabra, an Orphan Legume from the Brazilian Caatinga.</title>
        <authorList>
            <person name="Ferreira-Neto J.R.C."/>
            <person name="da Silva M.D."/>
            <person name="Binneck E."/>
            <person name="de Melo N.F."/>
            <person name="da Silva R.H."/>
            <person name="de Melo A.L.T.M."/>
            <person name="Pandolfi V."/>
            <person name="Bustamante F.O."/>
            <person name="Brasileiro-Vidal A.C."/>
            <person name="Benko-Iseppon A.M."/>
        </authorList>
    </citation>
    <scope>NUCLEOTIDE SEQUENCE [LARGE SCALE GENOMIC DNA]</scope>
    <source>
        <tissue evidence="2">Leaves</tissue>
    </source>
</reference>
<dbReference type="Pfam" id="PF13456">
    <property type="entry name" value="RVT_3"/>
    <property type="match status" value="1"/>
</dbReference>
<dbReference type="PANTHER" id="PTHR47723">
    <property type="entry name" value="OS05G0353850 PROTEIN"/>
    <property type="match status" value="1"/>
</dbReference>
<keyword evidence="3" id="KW-1185">Reference proteome</keyword>
<dbReference type="Gene3D" id="3.30.420.10">
    <property type="entry name" value="Ribonuclease H-like superfamily/Ribonuclease H"/>
    <property type="match status" value="1"/>
</dbReference>
<evidence type="ECO:0000313" key="2">
    <source>
        <dbReference type="EMBL" id="MED6195833.1"/>
    </source>
</evidence>
<dbReference type="SUPFAM" id="SSF53098">
    <property type="entry name" value="Ribonuclease H-like"/>
    <property type="match status" value="1"/>
</dbReference>
<accession>A0ABU6XGQ1</accession>
<name>A0ABU6XGQ1_9FABA</name>
<dbReference type="InterPro" id="IPR002156">
    <property type="entry name" value="RNaseH_domain"/>
</dbReference>
<evidence type="ECO:0000259" key="1">
    <source>
        <dbReference type="Pfam" id="PF13456"/>
    </source>
</evidence>
<dbReference type="PANTHER" id="PTHR47723:SF19">
    <property type="entry name" value="POLYNUCLEOTIDYL TRANSFERASE, RIBONUCLEASE H-LIKE SUPERFAMILY PROTEIN"/>
    <property type="match status" value="1"/>
</dbReference>
<gene>
    <name evidence="2" type="ORF">PIB30_041623</name>
</gene>
<proteinExistence type="predicted"/>
<dbReference type="InterPro" id="IPR012337">
    <property type="entry name" value="RNaseH-like_sf"/>
</dbReference>
<dbReference type="InterPro" id="IPR044730">
    <property type="entry name" value="RNase_H-like_dom_plant"/>
</dbReference>
<dbReference type="InterPro" id="IPR036397">
    <property type="entry name" value="RNaseH_sf"/>
</dbReference>
<dbReference type="CDD" id="cd06222">
    <property type="entry name" value="RNase_H_like"/>
    <property type="match status" value="1"/>
</dbReference>